<keyword evidence="2" id="KW-1185">Reference proteome</keyword>
<accession>A0A2A6BWP4</accession>
<reference evidence="1" key="2">
    <citation type="submission" date="2022-06" db="UniProtKB">
        <authorList>
            <consortium name="EnsemblMetazoa"/>
        </authorList>
    </citation>
    <scope>IDENTIFICATION</scope>
    <source>
        <strain evidence="1">PS312</strain>
    </source>
</reference>
<name>A0A2A6BWP4_PRIPA</name>
<evidence type="ECO:0000313" key="2">
    <source>
        <dbReference type="Proteomes" id="UP000005239"/>
    </source>
</evidence>
<dbReference type="EnsemblMetazoa" id="PPA46086.1">
    <property type="protein sequence ID" value="PPA46086.1"/>
    <property type="gene ID" value="WBGene00284455"/>
</dbReference>
<proteinExistence type="predicted"/>
<protein>
    <submittedName>
        <fullName evidence="1">Uncharacterized protein</fullName>
    </submittedName>
</protein>
<accession>A0A8R1Z5E7</accession>
<organism evidence="1 2">
    <name type="scientific">Pristionchus pacificus</name>
    <name type="common">Parasitic nematode worm</name>
    <dbReference type="NCBI Taxonomy" id="54126"/>
    <lineage>
        <taxon>Eukaryota</taxon>
        <taxon>Metazoa</taxon>
        <taxon>Ecdysozoa</taxon>
        <taxon>Nematoda</taxon>
        <taxon>Chromadorea</taxon>
        <taxon>Rhabditida</taxon>
        <taxon>Rhabditina</taxon>
        <taxon>Diplogasteromorpha</taxon>
        <taxon>Diplogasteroidea</taxon>
        <taxon>Neodiplogasteridae</taxon>
        <taxon>Pristionchus</taxon>
    </lineage>
</organism>
<dbReference type="AlphaFoldDB" id="A0A2A6BWP4"/>
<reference evidence="2" key="1">
    <citation type="journal article" date="2008" name="Nat. Genet.">
        <title>The Pristionchus pacificus genome provides a unique perspective on nematode lifestyle and parasitism.</title>
        <authorList>
            <person name="Dieterich C."/>
            <person name="Clifton S.W."/>
            <person name="Schuster L.N."/>
            <person name="Chinwalla A."/>
            <person name="Delehaunty K."/>
            <person name="Dinkelacker I."/>
            <person name="Fulton L."/>
            <person name="Fulton R."/>
            <person name="Godfrey J."/>
            <person name="Minx P."/>
            <person name="Mitreva M."/>
            <person name="Roeseler W."/>
            <person name="Tian H."/>
            <person name="Witte H."/>
            <person name="Yang S.P."/>
            <person name="Wilson R.K."/>
            <person name="Sommer R.J."/>
        </authorList>
    </citation>
    <scope>NUCLEOTIDE SEQUENCE [LARGE SCALE GENOMIC DNA]</scope>
    <source>
        <strain evidence="2">PS312</strain>
    </source>
</reference>
<gene>
    <name evidence="1" type="primary">WBGene00284455</name>
</gene>
<sequence length="95" mass="10686">MAHEIVSVRATKSTVILVCDSTTIKPGRAYLLVHAVGQRCENARVGNGTNCYRFEDGLMINEPSTRVREVIFRVGMEAGWKCDRAAMRRSEKKSR</sequence>
<evidence type="ECO:0000313" key="1">
    <source>
        <dbReference type="EnsemblMetazoa" id="PPA46086.1"/>
    </source>
</evidence>
<dbReference type="Proteomes" id="UP000005239">
    <property type="component" value="Unassembled WGS sequence"/>
</dbReference>